<dbReference type="STRING" id="1458985.BJP34_03805"/>
<dbReference type="InterPro" id="IPR026928">
    <property type="entry name" value="FAX/IsoI-like"/>
</dbReference>
<dbReference type="PANTHER" id="PTHR12289:SF41">
    <property type="entry name" value="FAILED AXON CONNECTIONS-RELATED"/>
    <property type="match status" value="1"/>
</dbReference>
<feature type="domain" description="Metaxin glutathione S-transferase" evidence="1">
    <location>
        <begin position="169"/>
        <end position="230"/>
    </location>
</feature>
<dbReference type="RefSeq" id="WP_070391193.1">
    <property type="nucleotide sequence ID" value="NZ_CP017599.1"/>
</dbReference>
<dbReference type="Gene3D" id="3.40.30.10">
    <property type="entry name" value="Glutaredoxin"/>
    <property type="match status" value="1"/>
</dbReference>
<evidence type="ECO:0008006" key="5">
    <source>
        <dbReference type="Google" id="ProtNLM"/>
    </source>
</evidence>
<dbReference type="GO" id="GO:0005737">
    <property type="term" value="C:cytoplasm"/>
    <property type="evidence" value="ECO:0007669"/>
    <property type="project" value="TreeGrafter"/>
</dbReference>
<dbReference type="Proteomes" id="UP000177870">
    <property type="component" value="Chromosome"/>
</dbReference>
<sequence length="241" mass="27750">MITLYKSPPLWGLPSLSPPCLKLETWLRIANIAYDIEIPKDFTKAPKGKVPFIDYEGKLIGDSTLIIEMLKEKEGIDPDRDLTSTEKAISLAFRRMLKENTYWGEVYIRINIEENWQVFKQTLNNIYFAGSSTPESEQFLQQVRSSISNQIDQQGIGRHSEKEISEIINADFQALSDYLADKPFFMGHKPTNLDATAYGYIANIILPPFKSLIIDRVSQYKTIDQYCERMKQAFFPDYLPS</sequence>
<dbReference type="AlphaFoldDB" id="A0A1D8TM60"/>
<dbReference type="SUPFAM" id="SSF47616">
    <property type="entry name" value="GST C-terminal domain-like"/>
    <property type="match status" value="1"/>
</dbReference>
<name>A0A1D8TM60_9CYAN</name>
<dbReference type="InterPro" id="IPR033468">
    <property type="entry name" value="Metaxin_GST"/>
</dbReference>
<feature type="domain" description="Thioredoxin-like fold" evidence="2">
    <location>
        <begin position="18"/>
        <end position="115"/>
    </location>
</feature>
<evidence type="ECO:0000313" key="3">
    <source>
        <dbReference type="EMBL" id="AOW98686.1"/>
    </source>
</evidence>
<dbReference type="SFLD" id="SFLDS00019">
    <property type="entry name" value="Glutathione_Transferase_(cytos"/>
    <property type="match status" value="1"/>
</dbReference>
<organism evidence="3 4">
    <name type="scientific">Moorena producens PAL-8-15-08-1</name>
    <dbReference type="NCBI Taxonomy" id="1458985"/>
    <lineage>
        <taxon>Bacteria</taxon>
        <taxon>Bacillati</taxon>
        <taxon>Cyanobacteriota</taxon>
        <taxon>Cyanophyceae</taxon>
        <taxon>Coleofasciculales</taxon>
        <taxon>Coleofasciculaceae</taxon>
        <taxon>Moorena</taxon>
    </lineage>
</organism>
<dbReference type="Gene3D" id="1.20.1050.10">
    <property type="match status" value="1"/>
</dbReference>
<dbReference type="KEGG" id="mpro:BJP34_03805"/>
<dbReference type="InterPro" id="IPR036282">
    <property type="entry name" value="Glutathione-S-Trfase_C_sf"/>
</dbReference>
<evidence type="ECO:0000259" key="1">
    <source>
        <dbReference type="Pfam" id="PF17171"/>
    </source>
</evidence>
<dbReference type="InterPro" id="IPR036249">
    <property type="entry name" value="Thioredoxin-like_sf"/>
</dbReference>
<dbReference type="Pfam" id="PF17171">
    <property type="entry name" value="GST_C_6"/>
    <property type="match status" value="1"/>
</dbReference>
<accession>A0A1D8TM60</accession>
<dbReference type="OrthoDB" id="9810080at2"/>
<dbReference type="Pfam" id="PF17172">
    <property type="entry name" value="GST_N_4"/>
    <property type="match status" value="1"/>
</dbReference>
<protein>
    <recommendedName>
        <fullName evidence="5">Glutathione S-transferase</fullName>
    </recommendedName>
</protein>
<dbReference type="PANTHER" id="PTHR12289">
    <property type="entry name" value="METAXIN RELATED"/>
    <property type="match status" value="1"/>
</dbReference>
<reference evidence="4" key="1">
    <citation type="submission" date="2016-10" db="EMBL/GenBank/DDBJ databases">
        <title>Comparative genomics uncovers the prolific and rare metabolic potential of the cyanobacterial genus Moorea.</title>
        <authorList>
            <person name="Leao T."/>
            <person name="Castelao G."/>
            <person name="Korobeynikov A."/>
            <person name="Monroe E.A."/>
            <person name="Podell S."/>
            <person name="Glukhov E."/>
            <person name="Allen E."/>
            <person name="Gerwick W.H."/>
            <person name="Gerwick L."/>
        </authorList>
    </citation>
    <scope>NUCLEOTIDE SEQUENCE [LARGE SCALE GENOMIC DNA]</scope>
    <source>
        <strain evidence="4">PAL-8-15-08-1</strain>
    </source>
</reference>
<dbReference type="CDD" id="cd03080">
    <property type="entry name" value="GST_N_Metaxin_like"/>
    <property type="match status" value="1"/>
</dbReference>
<gene>
    <name evidence="3" type="ORF">BJP34_03805</name>
</gene>
<dbReference type="InterPro" id="IPR012336">
    <property type="entry name" value="Thioredoxin-like_fold"/>
</dbReference>
<dbReference type="SFLD" id="SFLDG01200">
    <property type="entry name" value="SUF1.1"/>
    <property type="match status" value="1"/>
</dbReference>
<proteinExistence type="predicted"/>
<dbReference type="SUPFAM" id="SSF52833">
    <property type="entry name" value="Thioredoxin-like"/>
    <property type="match status" value="1"/>
</dbReference>
<dbReference type="SFLD" id="SFLDG01180">
    <property type="entry name" value="SUF1"/>
    <property type="match status" value="1"/>
</dbReference>
<dbReference type="CDD" id="cd03193">
    <property type="entry name" value="GST_C_Metaxin"/>
    <property type="match status" value="1"/>
</dbReference>
<evidence type="ECO:0000313" key="4">
    <source>
        <dbReference type="Proteomes" id="UP000177870"/>
    </source>
</evidence>
<evidence type="ECO:0000259" key="2">
    <source>
        <dbReference type="Pfam" id="PF17172"/>
    </source>
</evidence>
<dbReference type="InterPro" id="IPR050931">
    <property type="entry name" value="Mito_Protein_Transport_Metaxin"/>
</dbReference>
<dbReference type="EMBL" id="CP017599">
    <property type="protein sequence ID" value="AOW98686.1"/>
    <property type="molecule type" value="Genomic_DNA"/>
</dbReference>
<dbReference type="InterPro" id="IPR040079">
    <property type="entry name" value="Glutathione_S-Trfase"/>
</dbReference>